<sequence>MRMRHEPRVLQLKNGMCVEGATLVVVRPCLGGGDDVEDAELAMVAFGDGVYGETVEALLKSKSYLVEMNSF</sequence>
<name>A0A2P2Q6Y2_RHIMU</name>
<organism evidence="1">
    <name type="scientific">Rhizophora mucronata</name>
    <name type="common">Asiatic mangrove</name>
    <dbReference type="NCBI Taxonomy" id="61149"/>
    <lineage>
        <taxon>Eukaryota</taxon>
        <taxon>Viridiplantae</taxon>
        <taxon>Streptophyta</taxon>
        <taxon>Embryophyta</taxon>
        <taxon>Tracheophyta</taxon>
        <taxon>Spermatophyta</taxon>
        <taxon>Magnoliopsida</taxon>
        <taxon>eudicotyledons</taxon>
        <taxon>Gunneridae</taxon>
        <taxon>Pentapetalae</taxon>
        <taxon>rosids</taxon>
        <taxon>fabids</taxon>
        <taxon>Malpighiales</taxon>
        <taxon>Rhizophoraceae</taxon>
        <taxon>Rhizophora</taxon>
    </lineage>
</organism>
<evidence type="ECO:0000313" key="1">
    <source>
        <dbReference type="EMBL" id="MBX62741.1"/>
    </source>
</evidence>
<protein>
    <submittedName>
        <fullName evidence="1">F-box protein At1g22220</fullName>
    </submittedName>
</protein>
<dbReference type="EMBL" id="GGEC01082257">
    <property type="protein sequence ID" value="MBX62741.1"/>
    <property type="molecule type" value="Transcribed_RNA"/>
</dbReference>
<proteinExistence type="predicted"/>
<accession>A0A2P2Q6Y2</accession>
<dbReference type="AlphaFoldDB" id="A0A2P2Q6Y2"/>
<reference evidence="1" key="1">
    <citation type="submission" date="2018-02" db="EMBL/GenBank/DDBJ databases">
        <title>Rhizophora mucronata_Transcriptome.</title>
        <authorList>
            <person name="Meera S.P."/>
            <person name="Sreeshan A."/>
            <person name="Augustine A."/>
        </authorList>
    </citation>
    <scope>NUCLEOTIDE SEQUENCE</scope>
    <source>
        <tissue evidence="1">Leaf</tissue>
    </source>
</reference>